<gene>
    <name evidence="5" type="primary">dapC</name>
    <name evidence="5" type="ORF">ACFPN5_20345</name>
</gene>
<evidence type="ECO:0000256" key="2">
    <source>
        <dbReference type="ARBA" id="ARBA00022576"/>
    </source>
</evidence>
<proteinExistence type="predicted"/>
<dbReference type="Gene3D" id="3.90.1150.10">
    <property type="entry name" value="Aspartate Aminotransferase, domain 1"/>
    <property type="match status" value="1"/>
</dbReference>
<accession>A0ABW0L8G8</accession>
<protein>
    <submittedName>
        <fullName evidence="5">Succinyldiaminopimelate transaminase</fullName>
        <ecNumber evidence="5">2.6.1.17</ecNumber>
    </submittedName>
</protein>
<dbReference type="InterPro" id="IPR015421">
    <property type="entry name" value="PyrdxlP-dep_Trfase_major"/>
</dbReference>
<dbReference type="SUPFAM" id="SSF53383">
    <property type="entry name" value="PLP-dependent transferases"/>
    <property type="match status" value="1"/>
</dbReference>
<evidence type="ECO:0000313" key="5">
    <source>
        <dbReference type="EMBL" id="MFC5462170.1"/>
    </source>
</evidence>
<keyword evidence="6" id="KW-1185">Reference proteome</keyword>
<dbReference type="EMBL" id="JBHSMU010000015">
    <property type="protein sequence ID" value="MFC5462170.1"/>
    <property type="molecule type" value="Genomic_DNA"/>
</dbReference>
<evidence type="ECO:0000259" key="4">
    <source>
        <dbReference type="Pfam" id="PF00155"/>
    </source>
</evidence>
<reference evidence="6" key="1">
    <citation type="journal article" date="2019" name="Int. J. Syst. Evol. Microbiol.">
        <title>The Global Catalogue of Microorganisms (GCM) 10K type strain sequencing project: providing services to taxonomists for standard genome sequencing and annotation.</title>
        <authorList>
            <consortium name="The Broad Institute Genomics Platform"/>
            <consortium name="The Broad Institute Genome Sequencing Center for Infectious Disease"/>
            <person name="Wu L."/>
            <person name="Ma J."/>
        </authorList>
    </citation>
    <scope>NUCLEOTIDE SEQUENCE [LARGE SCALE GENOMIC DNA]</scope>
    <source>
        <strain evidence="6">KACC 12649</strain>
    </source>
</reference>
<dbReference type="NCBIfam" id="TIGR03538">
    <property type="entry name" value="DapC_gpp"/>
    <property type="match status" value="1"/>
</dbReference>
<evidence type="ECO:0000256" key="3">
    <source>
        <dbReference type="ARBA" id="ARBA00022679"/>
    </source>
</evidence>
<comment type="cofactor">
    <cofactor evidence="1">
        <name>pyridoxal 5'-phosphate</name>
        <dbReference type="ChEBI" id="CHEBI:597326"/>
    </cofactor>
</comment>
<keyword evidence="3 5" id="KW-0808">Transferase</keyword>
<dbReference type="InterPro" id="IPR019878">
    <property type="entry name" value="DapC_beta/gammaproteobac"/>
</dbReference>
<dbReference type="PANTHER" id="PTHR42832:SF3">
    <property type="entry name" value="L-GLUTAMINE--4-(METHYLSULFANYL)-2-OXOBUTANOATE AMINOTRANSFERASE"/>
    <property type="match status" value="1"/>
</dbReference>
<comment type="caution">
    <text evidence="5">The sequence shown here is derived from an EMBL/GenBank/DDBJ whole genome shotgun (WGS) entry which is preliminary data.</text>
</comment>
<dbReference type="PANTHER" id="PTHR42832">
    <property type="entry name" value="AMINO ACID AMINOTRANSFERASE"/>
    <property type="match status" value="1"/>
</dbReference>
<dbReference type="InterPro" id="IPR050881">
    <property type="entry name" value="LL-DAP_aminotransferase"/>
</dbReference>
<dbReference type="Gene3D" id="3.40.640.10">
    <property type="entry name" value="Type I PLP-dependent aspartate aminotransferase-like (Major domain)"/>
    <property type="match status" value="1"/>
</dbReference>
<evidence type="ECO:0000313" key="6">
    <source>
        <dbReference type="Proteomes" id="UP001596050"/>
    </source>
</evidence>
<dbReference type="InterPro" id="IPR015424">
    <property type="entry name" value="PyrdxlP-dep_Trfase"/>
</dbReference>
<sequence>MNPHLDKLHPYPFEKLRELFAGVTPNADLAPISLGIGEPKHPTPPFIEKALMHAVGGLSNYPSTVGGEPLRAAIAGWLERRYGVPALDPATMVLPVNGSREALFAIAHSVVDASRPDALVLCPNPFYQIYEGAAYLAGATPYFVNSDPARNFACDYATVPHDVWERVQLLYVCSPGNPTGAVLGLDDWRELFALADRHDFVIAADECYSEIYSASMPPLGALEAAHQLGRSGGSRPYANLIVFSSLSKRSNVPGMRSGFVAGDPQVLKKFLLYRTYSGGAMSPTVQAASIAAWGDETHVHDNRTLYREKFTLITPLLREVMDVELPDAGFYLWADVRRTGLSDTDFARRLYAEYNVTVLPGSYLARDAHGTNPGRNHIRMALVAGVDEGLEAANRIVQFCQSLRNES</sequence>
<dbReference type="Pfam" id="PF00155">
    <property type="entry name" value="Aminotran_1_2"/>
    <property type="match status" value="1"/>
</dbReference>
<organism evidence="5 6">
    <name type="scientific">Massilia niabensis</name>
    <dbReference type="NCBI Taxonomy" id="544910"/>
    <lineage>
        <taxon>Bacteria</taxon>
        <taxon>Pseudomonadati</taxon>
        <taxon>Pseudomonadota</taxon>
        <taxon>Betaproteobacteria</taxon>
        <taxon>Burkholderiales</taxon>
        <taxon>Oxalobacteraceae</taxon>
        <taxon>Telluria group</taxon>
        <taxon>Massilia</taxon>
    </lineage>
</organism>
<dbReference type="Proteomes" id="UP001596050">
    <property type="component" value="Unassembled WGS sequence"/>
</dbReference>
<dbReference type="InterPro" id="IPR015422">
    <property type="entry name" value="PyrdxlP-dep_Trfase_small"/>
</dbReference>
<feature type="domain" description="Aminotransferase class I/classII large" evidence="4">
    <location>
        <begin position="32"/>
        <end position="388"/>
    </location>
</feature>
<name>A0ABW0L8G8_9BURK</name>
<dbReference type="EC" id="2.6.1.17" evidence="5"/>
<dbReference type="InterPro" id="IPR004839">
    <property type="entry name" value="Aminotransferase_I/II_large"/>
</dbReference>
<dbReference type="CDD" id="cd00609">
    <property type="entry name" value="AAT_like"/>
    <property type="match status" value="1"/>
</dbReference>
<dbReference type="RefSeq" id="WP_379785621.1">
    <property type="nucleotide sequence ID" value="NZ_JBHSMU010000015.1"/>
</dbReference>
<dbReference type="GO" id="GO:0009016">
    <property type="term" value="F:succinyldiaminopimelate transaminase activity"/>
    <property type="evidence" value="ECO:0007669"/>
    <property type="project" value="UniProtKB-EC"/>
</dbReference>
<keyword evidence="2 5" id="KW-0032">Aminotransferase</keyword>
<evidence type="ECO:0000256" key="1">
    <source>
        <dbReference type="ARBA" id="ARBA00001933"/>
    </source>
</evidence>